<dbReference type="Proteomes" id="UP001060170">
    <property type="component" value="Chromosome 2"/>
</dbReference>
<protein>
    <submittedName>
        <fullName evidence="1">Uncharacterized protein</fullName>
    </submittedName>
</protein>
<evidence type="ECO:0000313" key="1">
    <source>
        <dbReference type="EMBL" id="KAI7961645.1"/>
    </source>
</evidence>
<reference evidence="2" key="2">
    <citation type="journal article" date="2018" name="Mol. Plant Microbe Interact.">
        <title>Genome sequence resources for the wheat stripe rust pathogen (Puccinia striiformis f. sp. tritici) and the barley stripe rust pathogen (Puccinia striiformis f. sp. hordei).</title>
        <authorList>
            <person name="Xia C."/>
            <person name="Wang M."/>
            <person name="Yin C."/>
            <person name="Cornejo O.E."/>
            <person name="Hulbert S.H."/>
            <person name="Chen X."/>
        </authorList>
    </citation>
    <scope>NUCLEOTIDE SEQUENCE [LARGE SCALE GENOMIC DNA]</scope>
    <source>
        <strain evidence="2">93-210</strain>
    </source>
</reference>
<proteinExistence type="predicted"/>
<keyword evidence="2" id="KW-1185">Reference proteome</keyword>
<sequence>MFDVRFYVDLSTNQIIREIKAKEMKYDLLKSRLPPENAHDLTPLTDPNYVSQTLQMLKTEEFIVPSQTSSPAKEDQPKKWRDMLGAHLDVASINITPSSASLPTK</sequence>
<organism evidence="1 2">
    <name type="scientific">Puccinia striiformis f. sp. tritici</name>
    <dbReference type="NCBI Taxonomy" id="168172"/>
    <lineage>
        <taxon>Eukaryota</taxon>
        <taxon>Fungi</taxon>
        <taxon>Dikarya</taxon>
        <taxon>Basidiomycota</taxon>
        <taxon>Pucciniomycotina</taxon>
        <taxon>Pucciniomycetes</taxon>
        <taxon>Pucciniales</taxon>
        <taxon>Pucciniaceae</taxon>
        <taxon>Puccinia</taxon>
    </lineage>
</organism>
<evidence type="ECO:0000313" key="2">
    <source>
        <dbReference type="Proteomes" id="UP001060170"/>
    </source>
</evidence>
<gene>
    <name evidence="1" type="ORF">MJO28_002134</name>
</gene>
<reference evidence="1 2" key="3">
    <citation type="journal article" date="2022" name="Microbiol. Spectr.">
        <title>Folding features and dynamics of 3D genome architecture in plant fungal pathogens.</title>
        <authorList>
            <person name="Xia C."/>
        </authorList>
    </citation>
    <scope>NUCLEOTIDE SEQUENCE [LARGE SCALE GENOMIC DNA]</scope>
    <source>
        <strain evidence="1 2">93-210</strain>
    </source>
</reference>
<comment type="caution">
    <text evidence="1">The sequence shown here is derived from an EMBL/GenBank/DDBJ whole genome shotgun (WGS) entry which is preliminary data.</text>
</comment>
<reference evidence="2" key="1">
    <citation type="journal article" date="2018" name="BMC Genomics">
        <title>Genomic insights into host adaptation between the wheat stripe rust pathogen (Puccinia striiformis f. sp. tritici) and the barley stripe rust pathogen (Puccinia striiformis f. sp. hordei).</title>
        <authorList>
            <person name="Xia C."/>
            <person name="Wang M."/>
            <person name="Yin C."/>
            <person name="Cornejo O.E."/>
            <person name="Hulbert S.H."/>
            <person name="Chen X."/>
        </authorList>
    </citation>
    <scope>NUCLEOTIDE SEQUENCE [LARGE SCALE GENOMIC DNA]</scope>
    <source>
        <strain evidence="2">93-210</strain>
    </source>
</reference>
<name>A0ACC0EXM8_9BASI</name>
<dbReference type="EMBL" id="CM045866">
    <property type="protein sequence ID" value="KAI7961645.1"/>
    <property type="molecule type" value="Genomic_DNA"/>
</dbReference>
<accession>A0ACC0EXM8</accession>